<proteinExistence type="predicted"/>
<protein>
    <submittedName>
        <fullName evidence="1">Uncharacterized protein</fullName>
    </submittedName>
</protein>
<sequence length="116" mass="12602">MDPPVTLRPDRPQEAVIVNESTSTQLFGIRYIVLPGLVDSMVLTDGPWALLGKLFPYIVKLAPILWWACLSGLVGCLPASFSEPAAGWLPETSVPSSYQKCCFQPNLSQRGWAAPG</sequence>
<organism evidence="1 2">
    <name type="scientific">Entomophthora muscae</name>
    <dbReference type="NCBI Taxonomy" id="34485"/>
    <lineage>
        <taxon>Eukaryota</taxon>
        <taxon>Fungi</taxon>
        <taxon>Fungi incertae sedis</taxon>
        <taxon>Zoopagomycota</taxon>
        <taxon>Entomophthoromycotina</taxon>
        <taxon>Entomophthoromycetes</taxon>
        <taxon>Entomophthorales</taxon>
        <taxon>Entomophthoraceae</taxon>
        <taxon>Entomophthora</taxon>
    </lineage>
</organism>
<gene>
    <name evidence="1" type="ORF">DSO57_1024117</name>
</gene>
<name>A0ACC2U0I5_9FUNG</name>
<accession>A0ACC2U0I5</accession>
<reference evidence="1" key="1">
    <citation type="submission" date="2022-04" db="EMBL/GenBank/DDBJ databases">
        <title>Genome of the entomopathogenic fungus Entomophthora muscae.</title>
        <authorList>
            <person name="Elya C."/>
            <person name="Lovett B.R."/>
            <person name="Lee E."/>
            <person name="Macias A.M."/>
            <person name="Hajek A.E."/>
            <person name="De Bivort B.L."/>
            <person name="Kasson M.T."/>
            <person name="De Fine Licht H.H."/>
            <person name="Stajich J.E."/>
        </authorList>
    </citation>
    <scope>NUCLEOTIDE SEQUENCE</scope>
    <source>
        <strain evidence="1">Berkeley</strain>
    </source>
</reference>
<evidence type="ECO:0000313" key="2">
    <source>
        <dbReference type="Proteomes" id="UP001165960"/>
    </source>
</evidence>
<dbReference type="EMBL" id="QTSX02001549">
    <property type="protein sequence ID" value="KAJ9080514.1"/>
    <property type="molecule type" value="Genomic_DNA"/>
</dbReference>
<dbReference type="Proteomes" id="UP001165960">
    <property type="component" value="Unassembled WGS sequence"/>
</dbReference>
<keyword evidence="2" id="KW-1185">Reference proteome</keyword>
<evidence type="ECO:0000313" key="1">
    <source>
        <dbReference type="EMBL" id="KAJ9080514.1"/>
    </source>
</evidence>
<comment type="caution">
    <text evidence="1">The sequence shown here is derived from an EMBL/GenBank/DDBJ whole genome shotgun (WGS) entry which is preliminary data.</text>
</comment>